<keyword evidence="1" id="KW-0732">Signal</keyword>
<dbReference type="Proteomes" id="UP000515838">
    <property type="component" value="Chromosome"/>
</dbReference>
<dbReference type="Pfam" id="PF12849">
    <property type="entry name" value="PBP_like_2"/>
    <property type="match status" value="1"/>
</dbReference>
<evidence type="ECO:0000256" key="2">
    <source>
        <dbReference type="SAM" id="MobiDB-lite"/>
    </source>
</evidence>
<evidence type="ECO:0000313" key="4">
    <source>
        <dbReference type="EMBL" id="QNN79704.1"/>
    </source>
</evidence>
<dbReference type="InterPro" id="IPR024370">
    <property type="entry name" value="PBP_domain"/>
</dbReference>
<protein>
    <submittedName>
        <fullName evidence="4">Substrate-binding domain-containing protein</fullName>
    </submittedName>
</protein>
<evidence type="ECO:0000259" key="3">
    <source>
        <dbReference type="Pfam" id="PF12849"/>
    </source>
</evidence>
<gene>
    <name evidence="4" type="ORF">IAE60_13185</name>
</gene>
<evidence type="ECO:0000256" key="1">
    <source>
        <dbReference type="ARBA" id="ARBA00022729"/>
    </source>
</evidence>
<proteinExistence type="predicted"/>
<dbReference type="AlphaFoldDB" id="A0A7G9THX9"/>
<dbReference type="PANTHER" id="PTHR30570">
    <property type="entry name" value="PERIPLASMIC PHOSPHATE BINDING COMPONENT OF PHOSPHATE ABC TRANSPORTER"/>
    <property type="match status" value="1"/>
</dbReference>
<dbReference type="EMBL" id="CP060731">
    <property type="protein sequence ID" value="QNN79704.1"/>
    <property type="molecule type" value="Genomic_DNA"/>
</dbReference>
<sequence length="380" mass="42056">MTCALTLANAALAAEAGPAKPRPQLSGPVEWLEAPLPVNAPQTEEEKEAGRQRGRRTPAPELMQPSVDLQLPKYVPTPGVKLSGSFNGASSDVLVGLVGMWFERFATYHPDVKLSIEPPFAGSLGTKELIKESVDFVFVSRELKPEDLTEFNARFGYGPTSIPISGGSYRHYGFLDAMGFFVHPDNPIRQLSYDQIDAIYSSTRHSGQPAITTWGQLGLTGEWADKKINVHGIKPWNGFEEFIRQKILDRDGKRGEWREDIHFEKVVFPLAANVAQDRYALGYSGLAYIDAPVRMLPLVTTPGSDPVAPSYENVAMAKYPLTRLVYFNLNKAPGKPLPPALNEFLRFVLSQEGQQVVRDHGIFLPLREVQAAPGRQTLTR</sequence>
<feature type="domain" description="PBP" evidence="3">
    <location>
        <begin position="84"/>
        <end position="352"/>
    </location>
</feature>
<organism evidence="4 5">
    <name type="scientific">Pseudoxanthomonas mexicana</name>
    <dbReference type="NCBI Taxonomy" id="128785"/>
    <lineage>
        <taxon>Bacteria</taxon>
        <taxon>Pseudomonadati</taxon>
        <taxon>Pseudomonadota</taxon>
        <taxon>Gammaproteobacteria</taxon>
        <taxon>Lysobacterales</taxon>
        <taxon>Lysobacteraceae</taxon>
        <taxon>Pseudoxanthomonas</taxon>
    </lineage>
</organism>
<accession>A0A7G9THX9</accession>
<dbReference type="SUPFAM" id="SSF53850">
    <property type="entry name" value="Periplasmic binding protein-like II"/>
    <property type="match status" value="1"/>
</dbReference>
<name>A0A7G9THX9_PSEMX</name>
<dbReference type="Gene3D" id="3.40.190.10">
    <property type="entry name" value="Periplasmic binding protein-like II"/>
    <property type="match status" value="2"/>
</dbReference>
<evidence type="ECO:0000313" key="5">
    <source>
        <dbReference type="Proteomes" id="UP000515838"/>
    </source>
</evidence>
<dbReference type="PANTHER" id="PTHR30570:SF6">
    <property type="entry name" value="PHOSPHATE-BINDING PROTEIN PSTS"/>
    <property type="match status" value="1"/>
</dbReference>
<dbReference type="InterPro" id="IPR050811">
    <property type="entry name" value="Phosphate_ABC_transporter"/>
</dbReference>
<reference evidence="4 5" key="1">
    <citation type="submission" date="2020-08" db="EMBL/GenBank/DDBJ databases">
        <title>Streptomycin Non-resistant strain, P. mexicana.</title>
        <authorList>
            <person name="Ganesh-Kumar S."/>
            <person name="Zhe T."/>
            <person name="Yu Z."/>
            <person name="Min Y."/>
        </authorList>
    </citation>
    <scope>NUCLEOTIDE SEQUENCE [LARGE SCALE GENOMIC DNA]</scope>
    <source>
        <strain evidence="4 5">GTZY2</strain>
    </source>
</reference>
<feature type="region of interest" description="Disordered" evidence="2">
    <location>
        <begin position="15"/>
        <end position="61"/>
    </location>
</feature>